<evidence type="ECO:0000259" key="14">
    <source>
        <dbReference type="PROSITE" id="PS51471"/>
    </source>
</evidence>
<comment type="subcellular location">
    <subcellularLocation>
        <location evidence="2">Endoplasmic reticulum</location>
    </subcellularLocation>
</comment>
<dbReference type="InterPro" id="IPR005123">
    <property type="entry name" value="Oxoglu/Fe-dep_dioxygenase_dom"/>
</dbReference>
<evidence type="ECO:0000256" key="10">
    <source>
        <dbReference type="ARBA" id="ARBA00023004"/>
    </source>
</evidence>
<dbReference type="Pfam" id="PF25342">
    <property type="entry name" value="GT_PLOD"/>
    <property type="match status" value="1"/>
</dbReference>
<evidence type="ECO:0000313" key="15">
    <source>
        <dbReference type="EMBL" id="KFD66732.1"/>
    </source>
</evidence>
<keyword evidence="5" id="KW-0732">Signal</keyword>
<keyword evidence="8" id="KW-0223">Dioxygenase</keyword>
<dbReference type="InterPro" id="IPR036291">
    <property type="entry name" value="NAD(P)-bd_dom_sf"/>
</dbReference>
<dbReference type="InterPro" id="IPR044861">
    <property type="entry name" value="IPNS-like_FE2OG_OXY"/>
</dbReference>
<evidence type="ECO:0000256" key="4">
    <source>
        <dbReference type="ARBA" id="ARBA00022723"/>
    </source>
</evidence>
<dbReference type="GO" id="GO:0008475">
    <property type="term" value="F:procollagen-lysine 5-dioxygenase activity"/>
    <property type="evidence" value="ECO:0007669"/>
    <property type="project" value="UniProtKB-EC"/>
</dbReference>
<keyword evidence="13" id="KW-1133">Transmembrane helix</keyword>
<organism evidence="15">
    <name type="scientific">Trichuris suis</name>
    <name type="common">pig whipworm</name>
    <dbReference type="NCBI Taxonomy" id="68888"/>
    <lineage>
        <taxon>Eukaryota</taxon>
        <taxon>Metazoa</taxon>
        <taxon>Ecdysozoa</taxon>
        <taxon>Nematoda</taxon>
        <taxon>Enoplea</taxon>
        <taxon>Dorylaimia</taxon>
        <taxon>Trichinellida</taxon>
        <taxon>Trichuridae</taxon>
        <taxon>Trichuris</taxon>
    </lineage>
</organism>
<dbReference type="PANTHER" id="PTHR10730:SF45">
    <property type="entry name" value="PROCOLLAGEN-LYSINE,2-OXOGLUTARATE 5-DIOXYGENASE"/>
    <property type="match status" value="1"/>
</dbReference>
<evidence type="ECO:0000256" key="11">
    <source>
        <dbReference type="ARBA" id="ARBA00023180"/>
    </source>
</evidence>
<feature type="transmembrane region" description="Helical" evidence="13">
    <location>
        <begin position="366"/>
        <end position="392"/>
    </location>
</feature>
<dbReference type="InterPro" id="IPR002347">
    <property type="entry name" value="SDR_fam"/>
</dbReference>
<dbReference type="Pfam" id="PF03171">
    <property type="entry name" value="2OG-FeII_Oxy"/>
    <property type="match status" value="1"/>
</dbReference>
<dbReference type="Proteomes" id="UP000030758">
    <property type="component" value="Unassembled WGS sequence"/>
</dbReference>
<dbReference type="PROSITE" id="PS51471">
    <property type="entry name" value="FE2OG_OXY"/>
    <property type="match status" value="1"/>
</dbReference>
<keyword evidence="10" id="KW-0408">Iron</keyword>
<dbReference type="InterPro" id="IPR057589">
    <property type="entry name" value="GT_PLOD"/>
</dbReference>
<evidence type="ECO:0000256" key="1">
    <source>
        <dbReference type="ARBA" id="ARBA00001961"/>
    </source>
</evidence>
<evidence type="ECO:0000256" key="2">
    <source>
        <dbReference type="ARBA" id="ARBA00004240"/>
    </source>
</evidence>
<reference evidence="15" key="1">
    <citation type="journal article" date="2014" name="Nat. Genet.">
        <title>Genome and transcriptome of the porcine whipworm Trichuris suis.</title>
        <authorList>
            <person name="Jex A.R."/>
            <person name="Nejsum P."/>
            <person name="Schwarz E.M."/>
            <person name="Hu L."/>
            <person name="Young N.D."/>
            <person name="Hall R.S."/>
            <person name="Korhonen P.K."/>
            <person name="Liao S."/>
            <person name="Thamsborg S."/>
            <person name="Xia J."/>
            <person name="Xu P."/>
            <person name="Wang S."/>
            <person name="Scheerlinck J.P."/>
            <person name="Hofmann A."/>
            <person name="Sternberg P.W."/>
            <person name="Wang J."/>
            <person name="Gasser R.B."/>
        </authorList>
    </citation>
    <scope>NUCLEOTIDE SEQUENCE [LARGE SCALE GENOMIC DNA]</scope>
    <source>
        <strain evidence="15">DCEP-RM93F</strain>
    </source>
</reference>
<dbReference type="GO" id="GO:0005783">
    <property type="term" value="C:endoplasmic reticulum"/>
    <property type="evidence" value="ECO:0007669"/>
    <property type="project" value="UniProtKB-SubCell"/>
</dbReference>
<keyword evidence="7" id="KW-0847">Vitamin C</keyword>
<dbReference type="PANTHER" id="PTHR10730">
    <property type="entry name" value="PROCOLLAGEN-LYSINE,2-OXOGLUTARATE 5-DIOXYGENASE/GLYCOSYLTRANSFERASE 25 FAMILY MEMBER"/>
    <property type="match status" value="1"/>
</dbReference>
<comment type="catalytic activity">
    <reaction evidence="12">
        <text>L-lysyl-[collagen] + 2-oxoglutarate + O2 = (5R)-5-hydroxy-L-lysyl-[collagen] + succinate + CO2</text>
        <dbReference type="Rhea" id="RHEA:16569"/>
        <dbReference type="Rhea" id="RHEA-COMP:12751"/>
        <dbReference type="Rhea" id="RHEA-COMP:12752"/>
        <dbReference type="ChEBI" id="CHEBI:15379"/>
        <dbReference type="ChEBI" id="CHEBI:16526"/>
        <dbReference type="ChEBI" id="CHEBI:16810"/>
        <dbReference type="ChEBI" id="CHEBI:29969"/>
        <dbReference type="ChEBI" id="CHEBI:30031"/>
        <dbReference type="ChEBI" id="CHEBI:133442"/>
        <dbReference type="EC" id="1.14.11.4"/>
    </reaction>
</comment>
<evidence type="ECO:0000256" key="7">
    <source>
        <dbReference type="ARBA" id="ARBA00022896"/>
    </source>
</evidence>
<dbReference type="Gene3D" id="3.40.50.720">
    <property type="entry name" value="NAD(P)-binding Rossmann-like Domain"/>
    <property type="match status" value="1"/>
</dbReference>
<evidence type="ECO:0000256" key="9">
    <source>
        <dbReference type="ARBA" id="ARBA00023002"/>
    </source>
</evidence>
<dbReference type="GO" id="GO:0005506">
    <property type="term" value="F:iron ion binding"/>
    <property type="evidence" value="ECO:0007669"/>
    <property type="project" value="InterPro"/>
</dbReference>
<dbReference type="InterPro" id="IPR006620">
    <property type="entry name" value="Pro_4_hyd_alph"/>
</dbReference>
<dbReference type="InterPro" id="IPR050757">
    <property type="entry name" value="Collagen_mod_GT25"/>
</dbReference>
<dbReference type="SUPFAM" id="SSF53448">
    <property type="entry name" value="Nucleotide-diphospho-sugar transferases"/>
    <property type="match status" value="1"/>
</dbReference>
<gene>
    <name evidence="15" type="ORF">M514_21081</name>
</gene>
<feature type="transmembrane region" description="Helical" evidence="13">
    <location>
        <begin position="265"/>
        <end position="284"/>
    </location>
</feature>
<sequence>MKASLWYWLSIFLLGEALKFVPLFRSYLILRLLCWYVVSQWIKRFVFKTCPFEVRFPDKEHVVIVTGASAGIGTATAADLCARGGKVIWAARDTAKAQRKLNDLAWTAHHGKRGYIIKLDLASKKKIDQFVDEFKKREKNLHCLILNAAYWGPRRTTEDGFEQNFGVNHLGHMYLVYKLMDVLKASAPSRVVVVGSDIHRLYSGVNFDDLMMERNYSAWRAYGHSKLCTILFGRELARRLEGTGITVSIAHPGTPVPSELMRNSWAFWSIFHMFVLQPAFHLFCRTTMQGAQTTVYCACSEECGKVTGNYYESVVHSFGQFLTHILFKKREEGLSERGGTRRCCCQTPMGYFLRDAENQRKLDLNYFGYFLCWGYGAMCYFAAVLLALAFVADAEHLLVLTVATERTDGFLRTERSLLQFSLNYRVLGLGTKWNGGDVRRTVGGGQKIRLLREALDQYKHEQDLVILFIDGYDVIVNGDEKLILERFLQTGAKVLFSAEGFCWPDKSLAVSYPVVKRGKRYLNSGAFIGYASYIRKLLSEGQVKDDGDDQLFYTLVFLNDKLREKYEIKLDSTAELFQNLNGAVDDVDLDLSPDPQSDPRRGVRLANLAYSSEPLIVHGNGPSKVGFDRFFEECQLDFSKQIHLNMLGNYLGNWWNPSIGCIACEEDELQLDQDEEKWPFVVLASFITKPSPFVDLYFENLLSLSYPKSRMGIYLYNGVENYTQIVADFRQEALKSFAFVESPSITSGDERFAFVKISTGSAADERQARDNAVQWCQERNCDYLLVWDANARLERPDTLQLLIKRNKPVVAPLLHTEGRLWSNFWGAISDNGFYSRSDDYVAIVERQRLGIWNVPYVTLLYLVRKERLSKMVNPYSYNMNADADMSFCQYCREKDYFMYVDNTVEYGHSVDDYGYDSTNSSSDLGNLLRNKKEWERKYLHKDYTNVLEDDYVLGMACPDVYSFPIFSLAFCKDLIDTMEAYGKWSSGSHQDSRLLGGYENVPTRDIHMNQVGLEPVWLKILDDYVRPVQEKAFTGYYSRPPKALMNFVVRYKPEEQASLRPHHDASTYTVDVALNKAGVDYEGGGVRYVRYNCTARDLEPGWALMHPGRLTHMHEVKVNHRMDGLHMRIGVYDCLPMLRWSYCYLQVPLAFVIGFRVDKKMSAEQWTESKFIRTTKQAFLHARQLLDALSKIENSHLETIDSIINQLMQKSCVEKADLSQSQLRTIVGEHVSTFLLAKIDKQVTNLCIAIKQDLEGCQQLADATKGYYGRLVEGYSVVGEDDRLHERLKRRTPKRPSILEMCSWLDDVLTTCRQELKDRQELLARLALVRTEEAIEMLKHAKYCWKRPPSVVQRMNTHIAFTWHFVGEQNDQLQSALDE</sequence>
<proteinExistence type="predicted"/>
<comment type="cofactor">
    <cofactor evidence="1">
        <name>L-ascorbate</name>
        <dbReference type="ChEBI" id="CHEBI:38290"/>
    </cofactor>
</comment>
<evidence type="ECO:0000256" key="3">
    <source>
        <dbReference type="ARBA" id="ARBA00012264"/>
    </source>
</evidence>
<feature type="domain" description="Fe2OG dioxygenase" evidence="14">
    <location>
        <begin position="1042"/>
        <end position="1148"/>
    </location>
</feature>
<evidence type="ECO:0000256" key="5">
    <source>
        <dbReference type="ARBA" id="ARBA00022729"/>
    </source>
</evidence>
<evidence type="ECO:0000256" key="6">
    <source>
        <dbReference type="ARBA" id="ARBA00022824"/>
    </source>
</evidence>
<keyword evidence="11" id="KW-0325">Glycoprotein</keyword>
<keyword evidence="4" id="KW-0479">Metal-binding</keyword>
<dbReference type="EMBL" id="KL367521">
    <property type="protein sequence ID" value="KFD66732.1"/>
    <property type="molecule type" value="Genomic_DNA"/>
</dbReference>
<dbReference type="Pfam" id="PF00106">
    <property type="entry name" value="adh_short"/>
    <property type="match status" value="1"/>
</dbReference>
<keyword evidence="13" id="KW-0812">Transmembrane</keyword>
<name>A0A085NB86_9BILA</name>
<keyword evidence="9" id="KW-0560">Oxidoreductase</keyword>
<evidence type="ECO:0000256" key="8">
    <source>
        <dbReference type="ARBA" id="ARBA00022964"/>
    </source>
</evidence>
<dbReference type="InterPro" id="IPR029044">
    <property type="entry name" value="Nucleotide-diphossugar_trans"/>
</dbReference>
<keyword evidence="6" id="KW-0256">Endoplasmic reticulum</keyword>
<protein>
    <recommendedName>
        <fullName evidence="3">procollagen-lysine 5-dioxygenase</fullName>
        <ecNumber evidence="3">1.14.11.4</ecNumber>
    </recommendedName>
</protein>
<evidence type="ECO:0000256" key="12">
    <source>
        <dbReference type="ARBA" id="ARBA00047930"/>
    </source>
</evidence>
<keyword evidence="13" id="KW-0472">Membrane</keyword>
<dbReference type="EC" id="1.14.11.4" evidence="3"/>
<accession>A0A085NB86</accession>
<dbReference type="SMART" id="SM00702">
    <property type="entry name" value="P4Hc"/>
    <property type="match status" value="1"/>
</dbReference>
<evidence type="ECO:0000256" key="13">
    <source>
        <dbReference type="SAM" id="Phobius"/>
    </source>
</evidence>
<dbReference type="SUPFAM" id="SSF51735">
    <property type="entry name" value="NAD(P)-binding Rossmann-fold domains"/>
    <property type="match status" value="1"/>
</dbReference>
<dbReference type="GO" id="GO:0031418">
    <property type="term" value="F:L-ascorbic acid binding"/>
    <property type="evidence" value="ECO:0007669"/>
    <property type="project" value="UniProtKB-KW"/>
</dbReference>